<feature type="region of interest" description="Disordered" evidence="9">
    <location>
        <begin position="347"/>
        <end position="372"/>
    </location>
</feature>
<dbReference type="PROSITE" id="PS51513">
    <property type="entry name" value="FFD"/>
    <property type="match status" value="1"/>
</dbReference>
<dbReference type="InterPro" id="IPR025762">
    <property type="entry name" value="DFDF"/>
</dbReference>
<feature type="compositionally biased region" description="Basic residues" evidence="9">
    <location>
        <begin position="652"/>
        <end position="664"/>
    </location>
</feature>
<dbReference type="PROSITE" id="PS51512">
    <property type="entry name" value="DFDF"/>
    <property type="match status" value="1"/>
</dbReference>
<dbReference type="CDD" id="cd08766">
    <property type="entry name" value="Cyt_b561_ACYB-1_like"/>
    <property type="match status" value="1"/>
</dbReference>
<feature type="compositionally biased region" description="Polar residues" evidence="9">
    <location>
        <begin position="635"/>
        <end position="648"/>
    </location>
</feature>
<evidence type="ECO:0000256" key="6">
    <source>
        <dbReference type="ARBA" id="ARBA00023136"/>
    </source>
</evidence>
<evidence type="ECO:0000256" key="5">
    <source>
        <dbReference type="ARBA" id="ARBA00022989"/>
    </source>
</evidence>
<sequence length="1394" mass="152256">MASQILPFSYLPPPKSPPLAKQAMYKPLLSRASSFNGSALATNGGGGLTAWYHNKRRRSNSDNNCLSALPDRTNGTDGGDDSTIAQDVSHAAAETFLLTRLCLKLLSYLGVGYRWITRFMALGCYAFLLMPGFLQVLNGKISSLQEKSIQEHKRLISGFVRLRGVAKHKRSRFYGTNQHRLRALINTTNTSRAIGCENIIERDALDLISPKSEERYRSGMATDNTGAKSSSSSADSYVGSLISLTSKSEIRYEGILYNINTDESSIGLQNVRSFGTEGRKKDGPQVPPSEKVYEYILFRGTDIKDLQVKASPPAQPTLNNDPAIIQSHYPSPIPTSSVLPPTVSNSMPDISSHNGQPSPGQHGMGFQNSMPLYQPGGNLAPWGASPQPPMYWQGYYTPPPNGLPQLHQQSLIRPPHGLPIPGSLPQPIPYPNFNSPQPTGSSNLQGSSLPEPPSSLFPYSSSSQALAPSSLPFTGLPMTLSSGQQSTLQSAPSPSLASEMAPPLFSNKAPIAAPPTLPQDTSLLPFSPPTTRATDTSAGFPLVTDPISVPQTTPLASAPDSEVSSSISQDKPKPLLVTPGQLLQSGSASVSLSPHSNNAGKDDELVQVSSSAALEQSAPVTSEAQPPILPLPSSARPTQKPNGHSFPTHNGYRGRVRGRGRGAGRSHQVMKFTEDFDFTAMNEKFNKDEVWGHLGKSTNGDGDDDFPIVDEPELPKVEVKPVYNKDDFFDSLSSNSGNRDSQNARPRFSELRKLDTETFGEFSRFRGGRGGRGGYGRNGHSRGGYGGRGYGGYNGRGGGGGGGYGYGGRGQGRDNRMGSASLVLFARLSGLVIAVLVVYWALLLVPHQGLTYSTLHPLLMVIGFILVSGEAILIHRWLPGSRKTKKAVHLWLQGMALVSAVFGIWTKFQYQSGVFSNFYSLHSWMGLLSVSLFAAQWVTGFMSFWHRGEVRTTRTTFLPWHVFLGLYTYGLAIATAETGLLEKLTFLQTNKNVPRRCHESTVVNGLGLGLVLLSGVVITAAILPKYQSGHSGNEKLRMNLIGEFHCWFSSLMCYSATIIDCLRSVSYKLEKIYMREDPILSTLSAARADNFYYPPEWTPDQGSLNKFQGQHPLRERAKKIGEGILIIRFEMPYNIWCGGCNSMIAKGVRFNAEKKQVGNYYSTKIWSFAMKAPCCKQEIVIQTDPQNCEYVITSGAQKKVEEYDVEDAETMELTAEEEKGKLADPFYRLEHQEVDLQKKKAAEPLLVRLQRVSDARHADDYSLNKALRAQIRGQRKRVAEEEAASRKLGLGIRLLPKSEEDVAAASHVNFKTKFDKNLKDKRALIHASSIFPESSYSMSSSSSKKRLELEAKRRKICAGSASSLLSGGFKASSLSKTPSSSTKFKSSTVSVRKL</sequence>
<keyword evidence="3 10" id="KW-0812">Transmembrane</keyword>
<evidence type="ECO:0000259" key="13">
    <source>
        <dbReference type="PROSITE" id="PS51513"/>
    </source>
</evidence>
<evidence type="ECO:0000313" key="17">
    <source>
        <dbReference type="Proteomes" id="UP000824890"/>
    </source>
</evidence>
<feature type="region of interest" description="Disordered" evidence="9">
    <location>
        <begin position="58"/>
        <end position="80"/>
    </location>
</feature>
<keyword evidence="5 10" id="KW-1133">Transmembrane helix</keyword>
<dbReference type="InterPro" id="IPR025609">
    <property type="entry name" value="Lsm14-like_N"/>
</dbReference>
<feature type="region of interest" description="Disordered" evidence="9">
    <location>
        <begin position="531"/>
        <end position="579"/>
    </location>
</feature>
<dbReference type="SMART" id="SM01271">
    <property type="entry name" value="LSM14"/>
    <property type="match status" value="1"/>
</dbReference>
<feature type="region of interest" description="Disordered" evidence="9">
    <location>
        <begin position="729"/>
        <end position="748"/>
    </location>
</feature>
<feature type="region of interest" description="Disordered" evidence="9">
    <location>
        <begin position="402"/>
        <end position="461"/>
    </location>
</feature>
<dbReference type="InterPro" id="IPR025768">
    <property type="entry name" value="TFG_box"/>
</dbReference>
<dbReference type="PROSITE" id="PS50939">
    <property type="entry name" value="CYTOCHROME_B561"/>
    <property type="match status" value="1"/>
</dbReference>
<evidence type="ECO:0000259" key="12">
    <source>
        <dbReference type="PROSITE" id="PS51512"/>
    </source>
</evidence>
<feature type="domain" description="Sm" evidence="15">
    <location>
        <begin position="229"/>
        <end position="312"/>
    </location>
</feature>
<proteinExistence type="predicted"/>
<dbReference type="Pfam" id="PF12701">
    <property type="entry name" value="LSM14"/>
    <property type="match status" value="1"/>
</dbReference>
<comment type="caution">
    <text evidence="16">The sequence shown here is derived from an EMBL/GenBank/DDBJ whole genome shotgun (WGS) entry which is preliminary data.</text>
</comment>
<evidence type="ECO:0000313" key="16">
    <source>
        <dbReference type="EMBL" id="KAH0893500.1"/>
    </source>
</evidence>
<dbReference type="Pfam" id="PF03188">
    <property type="entry name" value="Cytochrom_B561"/>
    <property type="match status" value="1"/>
</dbReference>
<dbReference type="InterPro" id="IPR010920">
    <property type="entry name" value="LSM_dom_sf"/>
</dbReference>
<keyword evidence="2" id="KW-0813">Transport</keyword>
<dbReference type="InterPro" id="IPR007590">
    <property type="entry name" value="Saf4/Yju2"/>
</dbReference>
<feature type="domain" description="TFG box profile" evidence="14">
    <location>
        <begin position="743"/>
        <end position="763"/>
    </location>
</feature>
<feature type="transmembrane region" description="Helical" evidence="10">
    <location>
        <begin position="925"/>
        <end position="945"/>
    </location>
</feature>
<feature type="transmembrane region" description="Helical" evidence="10">
    <location>
        <begin position="957"/>
        <end position="981"/>
    </location>
</feature>
<organism evidence="16 17">
    <name type="scientific">Brassica napus</name>
    <name type="common">Rape</name>
    <dbReference type="NCBI Taxonomy" id="3708"/>
    <lineage>
        <taxon>Eukaryota</taxon>
        <taxon>Viridiplantae</taxon>
        <taxon>Streptophyta</taxon>
        <taxon>Embryophyta</taxon>
        <taxon>Tracheophyta</taxon>
        <taxon>Spermatophyta</taxon>
        <taxon>Magnoliopsida</taxon>
        <taxon>eudicotyledons</taxon>
        <taxon>Gunneridae</taxon>
        <taxon>Pentapetalae</taxon>
        <taxon>rosids</taxon>
        <taxon>malvids</taxon>
        <taxon>Brassicales</taxon>
        <taxon>Brassicaceae</taxon>
        <taxon>Brassiceae</taxon>
        <taxon>Brassica</taxon>
    </lineage>
</organism>
<dbReference type="PROSITE" id="PS51536">
    <property type="entry name" value="TFG"/>
    <property type="match status" value="1"/>
</dbReference>
<evidence type="ECO:0000256" key="9">
    <source>
        <dbReference type="SAM" id="MobiDB-lite"/>
    </source>
</evidence>
<evidence type="ECO:0000256" key="1">
    <source>
        <dbReference type="ARBA" id="ARBA00004370"/>
    </source>
</evidence>
<name>A0ABQ8AN99_BRANA</name>
<evidence type="ECO:0000256" key="8">
    <source>
        <dbReference type="PROSITE-ProRule" id="PRU00869"/>
    </source>
</evidence>
<feature type="compositionally biased region" description="Low complexity" evidence="9">
    <location>
        <begin position="479"/>
        <end position="490"/>
    </location>
</feature>
<reference evidence="16 17" key="1">
    <citation type="submission" date="2021-05" db="EMBL/GenBank/DDBJ databases">
        <title>Genome Assembly of Synthetic Allotetraploid Brassica napus Reveals Homoeologous Exchanges between Subgenomes.</title>
        <authorList>
            <person name="Davis J.T."/>
        </authorList>
    </citation>
    <scope>NUCLEOTIDE SEQUENCE [LARGE SCALE GENOMIC DNA]</scope>
    <source>
        <strain evidence="17">cv. Da-Ae</strain>
        <tissue evidence="16">Seedling</tissue>
    </source>
</reference>
<dbReference type="EMBL" id="JAGKQM010000013">
    <property type="protein sequence ID" value="KAH0893500.1"/>
    <property type="molecule type" value="Genomic_DNA"/>
</dbReference>
<feature type="region of interest" description="Disordered" evidence="9">
    <location>
        <begin position="477"/>
        <end position="502"/>
    </location>
</feature>
<feature type="compositionally biased region" description="Polar residues" evidence="9">
    <location>
        <begin position="609"/>
        <end position="624"/>
    </location>
</feature>
<feature type="short sequence motif" description="TFG box" evidence="8">
    <location>
        <begin position="743"/>
        <end position="763"/>
    </location>
</feature>
<dbReference type="Pfam" id="PF04502">
    <property type="entry name" value="Saf4_Yju2"/>
    <property type="match status" value="1"/>
</dbReference>
<dbReference type="InterPro" id="IPR025761">
    <property type="entry name" value="FFD_box"/>
</dbReference>
<dbReference type="Pfam" id="PF09532">
    <property type="entry name" value="FDF"/>
    <property type="match status" value="1"/>
</dbReference>
<dbReference type="PROSITE" id="PS52002">
    <property type="entry name" value="SM"/>
    <property type="match status" value="1"/>
</dbReference>
<feature type="short sequence motif" description="FFD box" evidence="7">
    <location>
        <begin position="721"/>
        <end position="736"/>
    </location>
</feature>
<feature type="transmembrane region" description="Helical" evidence="10">
    <location>
        <begin position="887"/>
        <end position="905"/>
    </location>
</feature>
<evidence type="ECO:0000259" key="15">
    <source>
        <dbReference type="PROSITE" id="PS52002"/>
    </source>
</evidence>
<gene>
    <name evidence="16" type="ORF">HID58_055929</name>
</gene>
<accession>A0ABQ8AN99</accession>
<dbReference type="SMART" id="SM01199">
    <property type="entry name" value="FDF"/>
    <property type="match status" value="1"/>
</dbReference>
<evidence type="ECO:0000259" key="14">
    <source>
        <dbReference type="PROSITE" id="PS51536"/>
    </source>
</evidence>
<evidence type="ECO:0000256" key="4">
    <source>
        <dbReference type="ARBA" id="ARBA00022982"/>
    </source>
</evidence>
<feature type="transmembrane region" description="Helical" evidence="10">
    <location>
        <begin position="822"/>
        <end position="842"/>
    </location>
</feature>
<dbReference type="Proteomes" id="UP000824890">
    <property type="component" value="Unassembled WGS sequence"/>
</dbReference>
<dbReference type="InterPro" id="IPR019050">
    <property type="entry name" value="FDF_dom"/>
</dbReference>
<feature type="domain" description="DFDF" evidence="12">
    <location>
        <begin position="664"/>
        <end position="700"/>
    </location>
</feature>
<dbReference type="InterPro" id="IPR047575">
    <property type="entry name" value="Sm"/>
</dbReference>
<feature type="domain" description="Cytochrome b561" evidence="11">
    <location>
        <begin position="825"/>
        <end position="1022"/>
    </location>
</feature>
<keyword evidence="17" id="KW-1185">Reference proteome</keyword>
<keyword evidence="4" id="KW-0249">Electron transport</keyword>
<evidence type="ECO:0000256" key="7">
    <source>
        <dbReference type="PROSITE-ProRule" id="PRU00846"/>
    </source>
</evidence>
<feature type="compositionally biased region" description="Polar residues" evidence="9">
    <location>
        <begin position="432"/>
        <end position="446"/>
    </location>
</feature>
<dbReference type="CDD" id="cd01736">
    <property type="entry name" value="LSm14_N"/>
    <property type="match status" value="1"/>
</dbReference>
<dbReference type="PANTHER" id="PTHR13586:SF24">
    <property type="entry name" value="DFDF DOMAIN-CONTAINING PROTEIN"/>
    <property type="match status" value="1"/>
</dbReference>
<feature type="region of interest" description="Disordered" evidence="9">
    <location>
        <begin position="609"/>
        <end position="666"/>
    </location>
</feature>
<keyword evidence="6 10" id="KW-0472">Membrane</keyword>
<evidence type="ECO:0000256" key="2">
    <source>
        <dbReference type="ARBA" id="ARBA00022448"/>
    </source>
</evidence>
<dbReference type="SMART" id="SM00665">
    <property type="entry name" value="B561"/>
    <property type="match status" value="1"/>
</dbReference>
<dbReference type="PANTHER" id="PTHR13586">
    <property type="entry name" value="SCD6 PROTEIN-RELATED"/>
    <property type="match status" value="1"/>
</dbReference>
<dbReference type="InterPro" id="IPR006593">
    <property type="entry name" value="Cyt_b561/ferric_Rdtase_TM"/>
</dbReference>
<evidence type="ECO:0000256" key="3">
    <source>
        <dbReference type="ARBA" id="ARBA00022692"/>
    </source>
</evidence>
<feature type="compositionally biased region" description="Polar residues" evidence="9">
    <location>
        <begin position="347"/>
        <end position="359"/>
    </location>
</feature>
<dbReference type="Gene3D" id="1.20.120.1770">
    <property type="match status" value="1"/>
</dbReference>
<dbReference type="Gene3D" id="2.30.30.100">
    <property type="match status" value="1"/>
</dbReference>
<protein>
    <submittedName>
        <fullName evidence="16">Uncharacterized protein</fullName>
    </submittedName>
</protein>
<feature type="compositionally biased region" description="Pro residues" evidence="9">
    <location>
        <begin position="416"/>
        <end position="430"/>
    </location>
</feature>
<feature type="compositionally biased region" description="Polar residues" evidence="9">
    <location>
        <begin position="731"/>
        <end position="744"/>
    </location>
</feature>
<dbReference type="SUPFAM" id="SSF50182">
    <property type="entry name" value="Sm-like ribonucleoproteins"/>
    <property type="match status" value="1"/>
</dbReference>
<feature type="region of interest" description="Disordered" evidence="9">
    <location>
        <begin position="1364"/>
        <end position="1394"/>
    </location>
</feature>
<comment type="subcellular location">
    <subcellularLocation>
        <location evidence="1">Membrane</location>
    </subcellularLocation>
</comment>
<feature type="transmembrane region" description="Helical" evidence="10">
    <location>
        <begin position="1001"/>
        <end position="1023"/>
    </location>
</feature>
<feature type="transmembrane region" description="Helical" evidence="10">
    <location>
        <begin position="854"/>
        <end position="875"/>
    </location>
</feature>
<evidence type="ECO:0000259" key="11">
    <source>
        <dbReference type="PROSITE" id="PS50939"/>
    </source>
</evidence>
<evidence type="ECO:0000256" key="10">
    <source>
        <dbReference type="SAM" id="Phobius"/>
    </source>
</evidence>
<feature type="domain" description="FFD box profile" evidence="13">
    <location>
        <begin position="721"/>
        <end position="736"/>
    </location>
</feature>